<dbReference type="PANTHER" id="PTHR33026:SF7">
    <property type="entry name" value="OS03G0100275 PROTEIN"/>
    <property type="match status" value="1"/>
</dbReference>
<evidence type="ECO:0000313" key="4">
    <source>
        <dbReference type="EMBL" id="KAK1651228.1"/>
    </source>
</evidence>
<reference evidence="4" key="1">
    <citation type="submission" date="2023-07" db="EMBL/GenBank/DDBJ databases">
        <title>A chromosome-level genome assembly of Lolium multiflorum.</title>
        <authorList>
            <person name="Chen Y."/>
            <person name="Copetti D."/>
            <person name="Kolliker R."/>
            <person name="Studer B."/>
        </authorList>
    </citation>
    <scope>NUCLEOTIDE SEQUENCE</scope>
    <source>
        <strain evidence="4">02402/16</strain>
        <tissue evidence="4">Leaf</tissue>
    </source>
</reference>
<name>A0AAD8WCI1_LOLMU</name>
<feature type="compositionally biased region" description="Polar residues" evidence="2">
    <location>
        <begin position="520"/>
        <end position="532"/>
    </location>
</feature>
<sequence>METDSGNQQESGSHQGSGSHQDSGSHLESGSSSQASGSHLEASGSGEASSSSSQSSGEEPSPITRGAWMGSNVTKYEIDWLYRSRRIPEGVTCRIPDDEIVPDPQPDERVVFLAHFERGFGLPASSFFLDLLDFYKLQPHHLPGNSIFYLSCYATFMEAYIGIRPTRETFARFFALRINSVQGLDIPKPKPPVQCGSCIISSRQGSPFFKFSGLESCRLWQGTFFYVKNNGAADLIGLPPFDPAPPAKTNWGYNPKESHNQTNRIIRFMKQKMKDTGICSDDIVRTFISRRVLPLQRRAHRMSEMYGPGDPTKITGHPLSKKDVVLKAKQICQTAMRFNWEWGLLPFSTTNPPTREAKDRFPLIEAERRGACRKRDSFDPDPYIFWKDLKMGKTPASRLGRSPPKPTGSSDDLTILEIHEHVPPLRAEAGSEFVDKLMAQGQKNKRPSSDDGSSQAPPSKRFRTEPLGEKKVGMRRYGRKQMPTASGPALKLGPRPSGSEGSARTSTPPPHSSPAPPGAGNTSASLSGTTRGQDLGHLLPYAQKWNAADVTPATRGLGKDRLPAPDPVGNRSSEEHFTRLRCAVKELDSAWYDATNNLMLTADARKTLFEELLWEHRELVEAHDKCQVIPEASIDALKEQLANTQLEKDQLIKRHQEELSAQKTSYQELKSQLIQLGLDHAKVLKAAEADAAAKLNEALENASNATVVLRAELEELAKARKGAEEKAARLEEEHKECNQLILQTDALAYRLFPDSQTYAVKKVNARRPSQSQANLAVPWTPNDHLVALNARVSHMRAIDRNLSDIPDVATQLFRTLWPGEEVPDTFSLISDRLKGAGRRIREWQCSAARAGADSALRVACSWYPELDLDALTGVREGAETDLDPIPPSGRIARTVSRSTPKCAPSFLLLMASKIILMRRKMKPRRSL</sequence>
<accession>A0AAD8WCI1</accession>
<dbReference type="AlphaFoldDB" id="A0AAD8WCI1"/>
<feature type="compositionally biased region" description="Pro residues" evidence="2">
    <location>
        <begin position="507"/>
        <end position="517"/>
    </location>
</feature>
<gene>
    <name evidence="4" type="ORF">QYE76_069033</name>
</gene>
<keyword evidence="1" id="KW-0175">Coiled coil</keyword>
<proteinExistence type="predicted"/>
<evidence type="ECO:0000313" key="5">
    <source>
        <dbReference type="Proteomes" id="UP001231189"/>
    </source>
</evidence>
<evidence type="ECO:0000256" key="1">
    <source>
        <dbReference type="SAM" id="Coils"/>
    </source>
</evidence>
<dbReference type="InterPro" id="IPR007321">
    <property type="entry name" value="Transposase_28"/>
</dbReference>
<feature type="region of interest" description="Disordered" evidence="2">
    <location>
        <begin position="1"/>
        <end position="67"/>
    </location>
</feature>
<evidence type="ECO:0000256" key="2">
    <source>
        <dbReference type="SAM" id="MobiDB-lite"/>
    </source>
</evidence>
<feature type="region of interest" description="Disordered" evidence="2">
    <location>
        <begin position="553"/>
        <end position="573"/>
    </location>
</feature>
<dbReference type="EMBL" id="JAUUTY010000004">
    <property type="protein sequence ID" value="KAK1651228.1"/>
    <property type="molecule type" value="Genomic_DNA"/>
</dbReference>
<feature type="domain" description="Transposase (putative) gypsy type" evidence="3">
    <location>
        <begin position="110"/>
        <end position="177"/>
    </location>
</feature>
<dbReference type="Proteomes" id="UP001231189">
    <property type="component" value="Unassembled WGS sequence"/>
</dbReference>
<keyword evidence="5" id="KW-1185">Reference proteome</keyword>
<feature type="region of interest" description="Disordered" evidence="2">
    <location>
        <begin position="439"/>
        <end position="534"/>
    </location>
</feature>
<evidence type="ECO:0000259" key="3">
    <source>
        <dbReference type="Pfam" id="PF04195"/>
    </source>
</evidence>
<organism evidence="4 5">
    <name type="scientific">Lolium multiflorum</name>
    <name type="common">Italian ryegrass</name>
    <name type="synonym">Lolium perenne subsp. multiflorum</name>
    <dbReference type="NCBI Taxonomy" id="4521"/>
    <lineage>
        <taxon>Eukaryota</taxon>
        <taxon>Viridiplantae</taxon>
        <taxon>Streptophyta</taxon>
        <taxon>Embryophyta</taxon>
        <taxon>Tracheophyta</taxon>
        <taxon>Spermatophyta</taxon>
        <taxon>Magnoliopsida</taxon>
        <taxon>Liliopsida</taxon>
        <taxon>Poales</taxon>
        <taxon>Poaceae</taxon>
        <taxon>BOP clade</taxon>
        <taxon>Pooideae</taxon>
        <taxon>Poodae</taxon>
        <taxon>Poeae</taxon>
        <taxon>Poeae Chloroplast Group 2 (Poeae type)</taxon>
        <taxon>Loliodinae</taxon>
        <taxon>Loliinae</taxon>
        <taxon>Lolium</taxon>
    </lineage>
</organism>
<feature type="compositionally biased region" description="Low complexity" evidence="2">
    <location>
        <begin position="1"/>
        <end position="61"/>
    </location>
</feature>
<dbReference type="PANTHER" id="PTHR33026">
    <property type="entry name" value="OS06G0360600 PROTEIN"/>
    <property type="match status" value="1"/>
</dbReference>
<feature type="coiled-coil region" evidence="1">
    <location>
        <begin position="634"/>
        <end position="743"/>
    </location>
</feature>
<comment type="caution">
    <text evidence="4">The sequence shown here is derived from an EMBL/GenBank/DDBJ whole genome shotgun (WGS) entry which is preliminary data.</text>
</comment>
<dbReference type="Pfam" id="PF04195">
    <property type="entry name" value="Transposase_28"/>
    <property type="match status" value="1"/>
</dbReference>
<protein>
    <recommendedName>
        <fullName evidence="3">Transposase (putative) gypsy type domain-containing protein</fullName>
    </recommendedName>
</protein>
<feature type="compositionally biased region" description="Basic and acidic residues" evidence="2">
    <location>
        <begin position="462"/>
        <end position="472"/>
    </location>
</feature>